<feature type="compositionally biased region" description="Acidic residues" evidence="2">
    <location>
        <begin position="139"/>
        <end position="153"/>
    </location>
</feature>
<dbReference type="PROSITE" id="PS50151">
    <property type="entry name" value="UVR"/>
    <property type="match status" value="1"/>
</dbReference>
<evidence type="ECO:0000313" key="5">
    <source>
        <dbReference type="EMBL" id="RHB37809.1"/>
    </source>
</evidence>
<dbReference type="InterPro" id="IPR036876">
    <property type="entry name" value="UVR_dom_sf"/>
</dbReference>
<name>A0A413VWA4_9BACE</name>
<dbReference type="RefSeq" id="WP_002559540.1">
    <property type="nucleotide sequence ID" value="NZ_CABJFV010000002.1"/>
</dbReference>
<dbReference type="PROSITE" id="PS51658">
    <property type="entry name" value="BFN"/>
    <property type="match status" value="1"/>
</dbReference>
<dbReference type="InterPro" id="IPR001943">
    <property type="entry name" value="UVR_dom"/>
</dbReference>
<comment type="caution">
    <text evidence="5">The sequence shown here is derived from an EMBL/GenBank/DDBJ whole genome shotgun (WGS) entry which is preliminary data.</text>
</comment>
<sequence>MDKKIELQVLNISNSQAQVGAYALVLGEVGGERQLPIIIGPAEAQATAICLKGVKAPRPLTHDLFYTCLNVLGTKMLRVLIYKAKEGVFYSYIYLQKDEEIIRIDSRTSDAIALAVRADCPIFIYESILEREYIRLDDSDQPDTEQQEEETNDSDNVNSLEQALEQAIKEENYELAARLRDEINRRK</sequence>
<evidence type="ECO:0000256" key="2">
    <source>
        <dbReference type="SAM" id="MobiDB-lite"/>
    </source>
</evidence>
<organism evidence="5 6">
    <name type="scientific">Bacteroides nordii</name>
    <dbReference type="NCBI Taxonomy" id="291645"/>
    <lineage>
        <taxon>Bacteria</taxon>
        <taxon>Pseudomonadati</taxon>
        <taxon>Bacteroidota</taxon>
        <taxon>Bacteroidia</taxon>
        <taxon>Bacteroidales</taxon>
        <taxon>Bacteroidaceae</taxon>
        <taxon>Bacteroides</taxon>
    </lineage>
</organism>
<keyword evidence="5" id="KW-0378">Hydrolase</keyword>
<protein>
    <submittedName>
        <fullName evidence="5">DNA helicase UvrB</fullName>
    </submittedName>
</protein>
<dbReference type="Proteomes" id="UP000284379">
    <property type="component" value="Unassembled WGS sequence"/>
</dbReference>
<evidence type="ECO:0000256" key="1">
    <source>
        <dbReference type="ARBA" id="ARBA00023236"/>
    </source>
</evidence>
<evidence type="ECO:0000259" key="3">
    <source>
        <dbReference type="PROSITE" id="PS50151"/>
    </source>
</evidence>
<dbReference type="GeneID" id="69501021"/>
<dbReference type="PANTHER" id="PTHR15160">
    <property type="entry name" value="VON HIPPEL-LINDAU PROTEIN"/>
    <property type="match status" value="1"/>
</dbReference>
<keyword evidence="5" id="KW-0347">Helicase</keyword>
<feature type="domain" description="UVR" evidence="3">
    <location>
        <begin position="154"/>
        <end position="187"/>
    </location>
</feature>
<dbReference type="InterPro" id="IPR036104">
    <property type="entry name" value="BFN_sf"/>
</dbReference>
<dbReference type="GO" id="GO:0009432">
    <property type="term" value="P:SOS response"/>
    <property type="evidence" value="ECO:0007669"/>
    <property type="project" value="UniProtKB-KW"/>
</dbReference>
<evidence type="ECO:0000259" key="4">
    <source>
        <dbReference type="PROSITE" id="PS51658"/>
    </source>
</evidence>
<dbReference type="PANTHER" id="PTHR15160:SF1">
    <property type="entry name" value="VON HIPPEL-LINDAU DISEASE TUMOR SUPPRESSOR"/>
    <property type="match status" value="1"/>
</dbReference>
<dbReference type="Pfam" id="PF02577">
    <property type="entry name" value="BFN_dom"/>
    <property type="match status" value="1"/>
</dbReference>
<dbReference type="SUPFAM" id="SSF46600">
    <property type="entry name" value="C-terminal UvrC-binding domain of UvrB"/>
    <property type="match status" value="1"/>
</dbReference>
<keyword evidence="5" id="KW-0547">Nucleotide-binding</keyword>
<dbReference type="AlphaFoldDB" id="A0A413VWA4"/>
<dbReference type="Pfam" id="PF02151">
    <property type="entry name" value="UVR"/>
    <property type="match status" value="1"/>
</dbReference>
<keyword evidence="1" id="KW-0227">DNA damage</keyword>
<dbReference type="GO" id="GO:0004518">
    <property type="term" value="F:nuclease activity"/>
    <property type="evidence" value="ECO:0007669"/>
    <property type="project" value="InterPro"/>
</dbReference>
<gene>
    <name evidence="5" type="ORF">DW888_04395</name>
</gene>
<dbReference type="GO" id="GO:0004386">
    <property type="term" value="F:helicase activity"/>
    <property type="evidence" value="ECO:0007669"/>
    <property type="project" value="UniProtKB-KW"/>
</dbReference>
<keyword evidence="5" id="KW-0067">ATP-binding</keyword>
<dbReference type="Gene3D" id="3.10.690.10">
    <property type="entry name" value="Bifunctional nuclease domain"/>
    <property type="match status" value="1"/>
</dbReference>
<reference evidence="5 6" key="1">
    <citation type="submission" date="2018-08" db="EMBL/GenBank/DDBJ databases">
        <title>A genome reference for cultivated species of the human gut microbiota.</title>
        <authorList>
            <person name="Zou Y."/>
            <person name="Xue W."/>
            <person name="Luo G."/>
        </authorList>
    </citation>
    <scope>NUCLEOTIDE SEQUENCE [LARGE SCALE GENOMIC DNA]</scope>
    <source>
        <strain evidence="5 6">AM40-30BH</strain>
    </source>
</reference>
<dbReference type="SUPFAM" id="SSF103256">
    <property type="entry name" value="Hypothetical protein TM0160"/>
    <property type="match status" value="1"/>
</dbReference>
<dbReference type="InterPro" id="IPR003729">
    <property type="entry name" value="Bi_nuclease_dom"/>
</dbReference>
<accession>A0A413VWA4</accession>
<dbReference type="EMBL" id="QSGO01000002">
    <property type="protein sequence ID" value="RHB37809.1"/>
    <property type="molecule type" value="Genomic_DNA"/>
</dbReference>
<proteinExistence type="predicted"/>
<evidence type="ECO:0000313" key="6">
    <source>
        <dbReference type="Proteomes" id="UP000284379"/>
    </source>
</evidence>
<keyword evidence="1" id="KW-0742">SOS response</keyword>
<feature type="region of interest" description="Disordered" evidence="2">
    <location>
        <begin position="139"/>
        <end position="161"/>
    </location>
</feature>
<feature type="domain" description="BFN" evidence="4">
    <location>
        <begin position="4"/>
        <end position="136"/>
    </location>
</feature>